<comment type="caution">
    <text evidence="2">The sequence shown here is derived from an EMBL/GenBank/DDBJ whole genome shotgun (WGS) entry which is preliminary data.</text>
</comment>
<dbReference type="Pfam" id="PF00903">
    <property type="entry name" value="Glyoxalase"/>
    <property type="match status" value="1"/>
</dbReference>
<dbReference type="InterPro" id="IPR029068">
    <property type="entry name" value="Glyas_Bleomycin-R_OHBP_Dase"/>
</dbReference>
<dbReference type="CDD" id="cd07262">
    <property type="entry name" value="VOC_like"/>
    <property type="match status" value="1"/>
</dbReference>
<dbReference type="PANTHER" id="PTHR35006:SF2">
    <property type="entry name" value="GLYOXALASE FAMILY PROTEIN (AFU_ORTHOLOGUE AFUA_5G14830)"/>
    <property type="match status" value="1"/>
</dbReference>
<name>A0ABU4IWG5_9VIBR</name>
<dbReference type="PROSITE" id="PS51819">
    <property type="entry name" value="VOC"/>
    <property type="match status" value="1"/>
</dbReference>
<dbReference type="RefSeq" id="WP_038179886.1">
    <property type="nucleotide sequence ID" value="NZ_AP024903.1"/>
</dbReference>
<dbReference type="Proteomes" id="UP001279860">
    <property type="component" value="Unassembled WGS sequence"/>
</dbReference>
<evidence type="ECO:0000313" key="3">
    <source>
        <dbReference type="Proteomes" id="UP001279860"/>
    </source>
</evidence>
<dbReference type="EMBL" id="JAWRCP010000001">
    <property type="protein sequence ID" value="MDW6093478.1"/>
    <property type="molecule type" value="Genomic_DNA"/>
</dbReference>
<sequence>MFDHLSTYATDYEATKAFYAAAFAPLGYSLQMEFVAEWNEAFPQQRMCAFGPQDKPAFWIIETQASFTPRHVAFAAASRQLVDQFYAQAMAHGGKDNGKPGLRPMYHEHYYGAFTLDPDGNNVEAVCHAPE</sequence>
<accession>A0ABU4IWG5</accession>
<dbReference type="Gene3D" id="3.10.180.10">
    <property type="entry name" value="2,3-Dihydroxybiphenyl 1,2-Dioxygenase, domain 1"/>
    <property type="match status" value="1"/>
</dbReference>
<protein>
    <submittedName>
        <fullName evidence="2">VOC family protein</fullName>
    </submittedName>
</protein>
<evidence type="ECO:0000259" key="1">
    <source>
        <dbReference type="PROSITE" id="PS51819"/>
    </source>
</evidence>
<dbReference type="SUPFAM" id="SSF54593">
    <property type="entry name" value="Glyoxalase/Bleomycin resistance protein/Dihydroxybiphenyl dioxygenase"/>
    <property type="match status" value="1"/>
</dbReference>
<dbReference type="InterPro" id="IPR004360">
    <property type="entry name" value="Glyas_Fos-R_dOase_dom"/>
</dbReference>
<reference evidence="2 3" key="1">
    <citation type="submission" date="2023-11" db="EMBL/GenBank/DDBJ databases">
        <title>Plant-associative lifestyle of Vibrio porteresiae and its evolutionary dynamics.</title>
        <authorList>
            <person name="Rameshkumar N."/>
            <person name="Kirti K."/>
        </authorList>
    </citation>
    <scope>NUCLEOTIDE SEQUENCE [LARGE SCALE GENOMIC DNA]</scope>
    <source>
        <strain evidence="2 3">MSSRF7</strain>
    </source>
</reference>
<organism evidence="2 3">
    <name type="scientific">Vibrio rhizosphaerae</name>
    <dbReference type="NCBI Taxonomy" id="398736"/>
    <lineage>
        <taxon>Bacteria</taxon>
        <taxon>Pseudomonadati</taxon>
        <taxon>Pseudomonadota</taxon>
        <taxon>Gammaproteobacteria</taxon>
        <taxon>Vibrionales</taxon>
        <taxon>Vibrionaceae</taxon>
        <taxon>Vibrio</taxon>
    </lineage>
</organism>
<dbReference type="InterPro" id="IPR037523">
    <property type="entry name" value="VOC_core"/>
</dbReference>
<gene>
    <name evidence="2" type="ORF">SBX64_13055</name>
</gene>
<proteinExistence type="predicted"/>
<keyword evidence="3" id="KW-1185">Reference proteome</keyword>
<evidence type="ECO:0000313" key="2">
    <source>
        <dbReference type="EMBL" id="MDW6093478.1"/>
    </source>
</evidence>
<dbReference type="PANTHER" id="PTHR35006">
    <property type="entry name" value="GLYOXALASE FAMILY PROTEIN (AFU_ORTHOLOGUE AFUA_5G14830)"/>
    <property type="match status" value="1"/>
</dbReference>
<feature type="domain" description="VOC" evidence="1">
    <location>
        <begin position="1"/>
        <end position="128"/>
    </location>
</feature>